<evidence type="ECO:0000256" key="6">
    <source>
        <dbReference type="SAM" id="MobiDB-lite"/>
    </source>
</evidence>
<keyword evidence="10" id="KW-1185">Reference proteome</keyword>
<feature type="domain" description="EamA" evidence="8">
    <location>
        <begin position="35"/>
        <end position="159"/>
    </location>
</feature>
<organism evidence="9 10">
    <name type="scientific">Rugamonas rubra</name>
    <dbReference type="NCBI Taxonomy" id="758825"/>
    <lineage>
        <taxon>Bacteria</taxon>
        <taxon>Pseudomonadati</taxon>
        <taxon>Pseudomonadota</taxon>
        <taxon>Betaproteobacteria</taxon>
        <taxon>Burkholderiales</taxon>
        <taxon>Oxalobacteraceae</taxon>
        <taxon>Telluria group</taxon>
        <taxon>Rugamonas</taxon>
    </lineage>
</organism>
<proteinExistence type="inferred from homology"/>
<keyword evidence="3 7" id="KW-0812">Transmembrane</keyword>
<feature type="compositionally biased region" description="Low complexity" evidence="6">
    <location>
        <begin position="1"/>
        <end position="15"/>
    </location>
</feature>
<dbReference type="EMBL" id="FOTW01000009">
    <property type="protein sequence ID" value="SFL92708.1"/>
    <property type="molecule type" value="Genomic_DNA"/>
</dbReference>
<evidence type="ECO:0000256" key="1">
    <source>
        <dbReference type="ARBA" id="ARBA00004141"/>
    </source>
</evidence>
<feature type="transmembrane region" description="Helical" evidence="7">
    <location>
        <begin position="95"/>
        <end position="116"/>
    </location>
</feature>
<gene>
    <name evidence="9" type="ORF">SAMN02982985_02075</name>
</gene>
<evidence type="ECO:0000256" key="4">
    <source>
        <dbReference type="ARBA" id="ARBA00022989"/>
    </source>
</evidence>
<dbReference type="InterPro" id="IPR037185">
    <property type="entry name" value="EmrE-like"/>
</dbReference>
<keyword evidence="5 7" id="KW-0472">Membrane</keyword>
<feature type="transmembrane region" description="Helical" evidence="7">
    <location>
        <begin position="150"/>
        <end position="168"/>
    </location>
</feature>
<comment type="subcellular location">
    <subcellularLocation>
        <location evidence="1">Membrane</location>
        <topology evidence="1">Multi-pass membrane protein</topology>
    </subcellularLocation>
</comment>
<keyword evidence="4 7" id="KW-1133">Transmembrane helix</keyword>
<feature type="domain" description="EamA" evidence="8">
    <location>
        <begin position="178"/>
        <end position="311"/>
    </location>
</feature>
<feature type="transmembrane region" description="Helical" evidence="7">
    <location>
        <begin position="241"/>
        <end position="261"/>
    </location>
</feature>
<feature type="transmembrane region" description="Helical" evidence="7">
    <location>
        <begin position="208"/>
        <end position="229"/>
    </location>
</feature>
<evidence type="ECO:0000256" key="5">
    <source>
        <dbReference type="ARBA" id="ARBA00023136"/>
    </source>
</evidence>
<evidence type="ECO:0000256" key="3">
    <source>
        <dbReference type="ARBA" id="ARBA00022692"/>
    </source>
</evidence>
<evidence type="ECO:0000256" key="2">
    <source>
        <dbReference type="ARBA" id="ARBA00007362"/>
    </source>
</evidence>
<feature type="transmembrane region" description="Helical" evidence="7">
    <location>
        <begin position="64"/>
        <end position="83"/>
    </location>
</feature>
<feature type="transmembrane region" description="Helical" evidence="7">
    <location>
        <begin position="180"/>
        <end position="196"/>
    </location>
</feature>
<reference evidence="9 10" key="1">
    <citation type="submission" date="2016-10" db="EMBL/GenBank/DDBJ databases">
        <authorList>
            <person name="de Groot N.N."/>
        </authorList>
    </citation>
    <scope>NUCLEOTIDE SEQUENCE [LARGE SCALE GENOMIC DNA]</scope>
    <source>
        <strain evidence="9 10">ATCC 43154</strain>
    </source>
</reference>
<dbReference type="SUPFAM" id="SSF103481">
    <property type="entry name" value="Multidrug resistance efflux transporter EmrE"/>
    <property type="match status" value="2"/>
</dbReference>
<evidence type="ECO:0000313" key="10">
    <source>
        <dbReference type="Proteomes" id="UP000199470"/>
    </source>
</evidence>
<feature type="transmembrane region" description="Helical" evidence="7">
    <location>
        <begin position="122"/>
        <end position="143"/>
    </location>
</feature>
<dbReference type="Proteomes" id="UP000199470">
    <property type="component" value="Unassembled WGS sequence"/>
</dbReference>
<dbReference type="GO" id="GO:0016020">
    <property type="term" value="C:membrane"/>
    <property type="evidence" value="ECO:0007669"/>
    <property type="project" value="UniProtKB-SubCell"/>
</dbReference>
<dbReference type="Pfam" id="PF00892">
    <property type="entry name" value="EamA"/>
    <property type="match status" value="2"/>
</dbReference>
<dbReference type="InterPro" id="IPR050638">
    <property type="entry name" value="AA-Vitamin_Transporters"/>
</dbReference>
<protein>
    <submittedName>
        <fullName evidence="9">EamA-like transporter family protein</fullName>
    </submittedName>
</protein>
<feature type="transmembrane region" description="Helical" evidence="7">
    <location>
        <begin position="37"/>
        <end position="58"/>
    </location>
</feature>
<feature type="region of interest" description="Disordered" evidence="6">
    <location>
        <begin position="1"/>
        <end position="26"/>
    </location>
</feature>
<name>A0A1I4LNM8_9BURK</name>
<evidence type="ECO:0000313" key="9">
    <source>
        <dbReference type="EMBL" id="SFL92708.1"/>
    </source>
</evidence>
<evidence type="ECO:0000256" key="7">
    <source>
        <dbReference type="SAM" id="Phobius"/>
    </source>
</evidence>
<dbReference type="STRING" id="758825.SAMN02982985_02075"/>
<evidence type="ECO:0000259" key="8">
    <source>
        <dbReference type="Pfam" id="PF00892"/>
    </source>
</evidence>
<comment type="similarity">
    <text evidence="2">Belongs to the EamA transporter family.</text>
</comment>
<dbReference type="AlphaFoldDB" id="A0A1I4LNM8"/>
<sequence length="322" mass="33129">MHQPSTAATLAASAPAAPPGSLPPVGRAGLSDETRGMLLGLAGVAIFSLTLPFTRMAVAGLDPLFVALGRALVAAVLAAAWLAWRRAPPPPRDALPALALVAGGCIIGFPWLTSIAMRTLPAAHGAVLVGVLPLATAACAALGGHERPSAGFWAMSLLGSALVVGFALRQSGGGLQAADLAMFAAVLLAAAGYAAGGRLAQRMGGQQVICWALLLAAPLLLPLLLWHSWDQAGAMLRAGARAWTGFAYVSVFSMFIGFFFWYRGMALGGVARVGQVQLVQPFLSLLGASLVLGEALEWDNLVFALAVIIVVGLGRKMQVKRP</sequence>
<accession>A0A1I4LNM8</accession>
<dbReference type="InterPro" id="IPR000620">
    <property type="entry name" value="EamA_dom"/>
</dbReference>
<dbReference type="PANTHER" id="PTHR32322:SF2">
    <property type="entry name" value="EAMA DOMAIN-CONTAINING PROTEIN"/>
    <property type="match status" value="1"/>
</dbReference>
<dbReference type="PANTHER" id="PTHR32322">
    <property type="entry name" value="INNER MEMBRANE TRANSPORTER"/>
    <property type="match status" value="1"/>
</dbReference>
<feature type="transmembrane region" description="Helical" evidence="7">
    <location>
        <begin position="298"/>
        <end position="314"/>
    </location>
</feature>
<feature type="transmembrane region" description="Helical" evidence="7">
    <location>
        <begin position="273"/>
        <end position="292"/>
    </location>
</feature>